<dbReference type="Proteomes" id="UP000199112">
    <property type="component" value="Unassembled WGS sequence"/>
</dbReference>
<feature type="transmembrane region" description="Helical" evidence="2">
    <location>
        <begin position="41"/>
        <end position="62"/>
    </location>
</feature>
<feature type="transmembrane region" description="Helical" evidence="2">
    <location>
        <begin position="117"/>
        <end position="144"/>
    </location>
</feature>
<feature type="compositionally biased region" description="Basic and acidic residues" evidence="1">
    <location>
        <begin position="284"/>
        <end position="299"/>
    </location>
</feature>
<feature type="transmembrane region" description="Helical" evidence="2">
    <location>
        <begin position="74"/>
        <end position="97"/>
    </location>
</feature>
<evidence type="ECO:0000313" key="4">
    <source>
        <dbReference type="Proteomes" id="UP000199112"/>
    </source>
</evidence>
<reference evidence="4" key="1">
    <citation type="submission" date="2016-10" db="EMBL/GenBank/DDBJ databases">
        <authorList>
            <person name="Varghese N."/>
            <person name="Submissions S."/>
        </authorList>
    </citation>
    <scope>NUCLEOTIDE SEQUENCE [LARGE SCALE GENOMIC DNA]</scope>
    <source>
        <strain evidence="4">CGMCC 1.8981</strain>
    </source>
</reference>
<dbReference type="Pfam" id="PF02667">
    <property type="entry name" value="SCFA_trans"/>
    <property type="match status" value="2"/>
</dbReference>
<feature type="compositionally biased region" description="Acidic residues" evidence="1">
    <location>
        <begin position="253"/>
        <end position="273"/>
    </location>
</feature>
<feature type="transmembrane region" description="Helical" evidence="2">
    <location>
        <begin position="401"/>
        <end position="426"/>
    </location>
</feature>
<feature type="transmembrane region" description="Helical" evidence="2">
    <location>
        <begin position="156"/>
        <end position="177"/>
    </location>
</feature>
<evidence type="ECO:0000256" key="1">
    <source>
        <dbReference type="SAM" id="MobiDB-lite"/>
    </source>
</evidence>
<keyword evidence="2" id="KW-1133">Transmembrane helix</keyword>
<feature type="transmembrane region" description="Helical" evidence="2">
    <location>
        <begin position="487"/>
        <end position="509"/>
    </location>
</feature>
<gene>
    <name evidence="3" type="ORF">SAMN04487967_3191</name>
</gene>
<keyword evidence="4" id="KW-1185">Reference proteome</keyword>
<accession>A0A1H6G6E8</accession>
<proteinExistence type="predicted"/>
<feature type="transmembrane region" description="Helical" evidence="2">
    <location>
        <begin position="368"/>
        <end position="389"/>
    </location>
</feature>
<evidence type="ECO:0000256" key="2">
    <source>
        <dbReference type="SAM" id="Phobius"/>
    </source>
</evidence>
<feature type="transmembrane region" description="Helical" evidence="2">
    <location>
        <begin position="313"/>
        <end position="331"/>
    </location>
</feature>
<feature type="region of interest" description="Disordered" evidence="1">
    <location>
        <begin position="249"/>
        <end position="306"/>
    </location>
</feature>
<protein>
    <submittedName>
        <fullName evidence="3">Short-chain fatty acids transporter</fullName>
    </submittedName>
</protein>
<dbReference type="EMBL" id="FNWL01000004">
    <property type="protein sequence ID" value="SEH17465.1"/>
    <property type="molecule type" value="Genomic_DNA"/>
</dbReference>
<sequence length="511" mass="54972">MLLSCECMSDIQESSEAQMTPVQRFGEGIADRVERWMPSPFLFAILLTYVAAVIAFLSEGAGATEIALSWYGGFWDLLDFAMQMVLILVTAFVVAYHPWVKGVIDRIVRLPNNGKQAVVVVGVGAMMVGWISWGLGLIFGAILAREMGKYAEQNGMQLHYPLVAVAGYLGMSLTWGWGMSSSAGLLQATEGNVFMEQGVVDTVIPATEWVFHPYPLMLTVLAIVYASICLYLLTPPGEYARGMSQYLSREEMNDGEEESSDDSSADADGDADVAADGGSQQADLADKESPNEGDMRPEEESSAPADKINNSKVIGGVLALTGVALFVRAFFVQGLDALDLNVLNFGFIMVGLILYTSPIDYLEEFYDAVHSSSGIILQFPFYAGIIGIMEGTGLVDTMTEFLLSIATPATFPVIAWITAGILNVFVPSAGGEWTIVGGPMMSAGAELGIPHGQTIAAYGVGDAHTNLLNPFWAIPLLAITGLRARDMFGYAITMMILLTPFLAIALYVVPY</sequence>
<dbReference type="GO" id="GO:0005886">
    <property type="term" value="C:plasma membrane"/>
    <property type="evidence" value="ECO:0007669"/>
    <property type="project" value="TreeGrafter"/>
</dbReference>
<keyword evidence="2" id="KW-0812">Transmembrane</keyword>
<feature type="transmembrane region" description="Helical" evidence="2">
    <location>
        <begin position="214"/>
        <end position="233"/>
    </location>
</feature>
<feature type="transmembrane region" description="Helical" evidence="2">
    <location>
        <begin position="337"/>
        <end position="356"/>
    </location>
</feature>
<dbReference type="PANTHER" id="PTHR41983:SF2">
    <property type="entry name" value="SHORT-CHAIN FATTY ACID TRANSPORTER-RELATED"/>
    <property type="match status" value="1"/>
</dbReference>
<evidence type="ECO:0000313" key="3">
    <source>
        <dbReference type="EMBL" id="SEH17465.1"/>
    </source>
</evidence>
<dbReference type="AlphaFoldDB" id="A0A1H6G6E8"/>
<keyword evidence="2" id="KW-0472">Membrane</keyword>
<organism evidence="3 4">
    <name type="scientific">Natronorubrum sediminis</name>
    <dbReference type="NCBI Taxonomy" id="640943"/>
    <lineage>
        <taxon>Archaea</taxon>
        <taxon>Methanobacteriati</taxon>
        <taxon>Methanobacteriota</taxon>
        <taxon>Stenosarchaea group</taxon>
        <taxon>Halobacteria</taxon>
        <taxon>Halobacteriales</taxon>
        <taxon>Natrialbaceae</taxon>
        <taxon>Natronorubrum</taxon>
    </lineage>
</organism>
<dbReference type="InterPro" id="IPR006160">
    <property type="entry name" value="SCFA_transpt_AtoE"/>
</dbReference>
<dbReference type="PANTHER" id="PTHR41983">
    <property type="entry name" value="SHORT-CHAIN FATTY ACID TRANSPORTER-RELATED"/>
    <property type="match status" value="1"/>
</dbReference>
<name>A0A1H6G6E8_9EURY</name>